<keyword evidence="1" id="KW-0805">Transcription regulation</keyword>
<evidence type="ECO:0000259" key="6">
    <source>
        <dbReference type="PROSITE" id="PS51063"/>
    </source>
</evidence>
<dbReference type="PROSITE" id="PS00888">
    <property type="entry name" value="CNMP_BINDING_1"/>
    <property type="match status" value="1"/>
</dbReference>
<dbReference type="InterPro" id="IPR036390">
    <property type="entry name" value="WH_DNA-bd_sf"/>
</dbReference>
<organism evidence="7 8">
    <name type="scientific">Fictibacillus arsenicus</name>
    <dbReference type="NCBI Taxonomy" id="255247"/>
    <lineage>
        <taxon>Bacteria</taxon>
        <taxon>Bacillati</taxon>
        <taxon>Bacillota</taxon>
        <taxon>Bacilli</taxon>
        <taxon>Bacillales</taxon>
        <taxon>Fictibacillaceae</taxon>
        <taxon>Fictibacillus</taxon>
    </lineage>
</organism>
<dbReference type="PROSITE" id="PS50042">
    <property type="entry name" value="CNMP_BINDING_3"/>
    <property type="match status" value="1"/>
</dbReference>
<dbReference type="STRING" id="255247.ABE41_005895"/>
<dbReference type="InterPro" id="IPR000595">
    <property type="entry name" value="cNMP-bd_dom"/>
</dbReference>
<dbReference type="KEGG" id="far:ABE41_005895"/>
<keyword evidence="4" id="KW-0804">Transcription</keyword>
<dbReference type="PANTHER" id="PTHR24567:SF26">
    <property type="entry name" value="REGULATORY PROTEIN YEIL"/>
    <property type="match status" value="1"/>
</dbReference>
<evidence type="ECO:0000256" key="1">
    <source>
        <dbReference type="ARBA" id="ARBA00023015"/>
    </source>
</evidence>
<dbReference type="SUPFAM" id="SSF51206">
    <property type="entry name" value="cAMP-binding domain-like"/>
    <property type="match status" value="1"/>
</dbReference>
<dbReference type="SUPFAM" id="SSF46785">
    <property type="entry name" value="Winged helix' DNA-binding domain"/>
    <property type="match status" value="1"/>
</dbReference>
<reference evidence="7 8" key="1">
    <citation type="submission" date="2016-08" db="EMBL/GenBank/DDBJ databases">
        <title>Complete genome sequence of Fictibacillus arsenicus G25-54, a strain with toxicity to nematodes and a potential arsenic-resistance activity.</title>
        <authorList>
            <person name="Zheng Z."/>
        </authorList>
    </citation>
    <scope>NUCLEOTIDE SEQUENCE [LARGE SCALE GENOMIC DNA]</scope>
    <source>
        <strain evidence="7 8">G25-54</strain>
    </source>
</reference>
<gene>
    <name evidence="7" type="ORF">ABE41_005895</name>
</gene>
<dbReference type="GO" id="GO:0005829">
    <property type="term" value="C:cytosol"/>
    <property type="evidence" value="ECO:0007669"/>
    <property type="project" value="TreeGrafter"/>
</dbReference>
<dbReference type="EMBL" id="CP016761">
    <property type="protein sequence ID" value="ANX11533.1"/>
    <property type="molecule type" value="Genomic_DNA"/>
</dbReference>
<dbReference type="AlphaFoldDB" id="A0A1B1Z237"/>
<proteinExistence type="predicted"/>
<name>A0A1B1Z237_9BACL</name>
<keyword evidence="3" id="KW-0010">Activator</keyword>
<dbReference type="Gene3D" id="2.60.120.10">
    <property type="entry name" value="Jelly Rolls"/>
    <property type="match status" value="1"/>
</dbReference>
<dbReference type="GO" id="GO:0003677">
    <property type="term" value="F:DNA binding"/>
    <property type="evidence" value="ECO:0007669"/>
    <property type="project" value="UniProtKB-KW"/>
</dbReference>
<dbReference type="CDD" id="cd00038">
    <property type="entry name" value="CAP_ED"/>
    <property type="match status" value="1"/>
</dbReference>
<feature type="domain" description="HTH crp-type" evidence="6">
    <location>
        <begin position="150"/>
        <end position="221"/>
    </location>
</feature>
<dbReference type="Pfam" id="PF00027">
    <property type="entry name" value="cNMP_binding"/>
    <property type="match status" value="1"/>
</dbReference>
<accession>A0A1B1Z237</accession>
<evidence type="ECO:0000256" key="3">
    <source>
        <dbReference type="ARBA" id="ARBA00023159"/>
    </source>
</evidence>
<feature type="domain" description="Cyclic nucleotide-binding" evidence="5">
    <location>
        <begin position="36"/>
        <end position="136"/>
    </location>
</feature>
<dbReference type="InterPro" id="IPR018490">
    <property type="entry name" value="cNMP-bd_dom_sf"/>
</dbReference>
<dbReference type="PROSITE" id="PS51063">
    <property type="entry name" value="HTH_CRP_2"/>
    <property type="match status" value="1"/>
</dbReference>
<dbReference type="InterPro" id="IPR018488">
    <property type="entry name" value="cNMP-bd_CS"/>
</dbReference>
<dbReference type="OrthoDB" id="581021at2"/>
<dbReference type="InterPro" id="IPR050397">
    <property type="entry name" value="Env_Response_Regulators"/>
</dbReference>
<dbReference type="GO" id="GO:0003700">
    <property type="term" value="F:DNA-binding transcription factor activity"/>
    <property type="evidence" value="ECO:0007669"/>
    <property type="project" value="TreeGrafter"/>
</dbReference>
<dbReference type="PANTHER" id="PTHR24567">
    <property type="entry name" value="CRP FAMILY TRANSCRIPTIONAL REGULATORY PROTEIN"/>
    <property type="match status" value="1"/>
</dbReference>
<sequence>MIEIQDREMLEHYLKTQKIENIFNDEVKPHLSLFSFDHGELICSQGDPADCLYVLVKGKVKIFTTSPEGKTLILSFKKPLDSIGDIEYVQNGTEFINTVEAVSTVHMIGVHHRWLRKYASDHTPLLKFLLEVITQKFFIKSSSLSFNLLYPVEVRFASYLLSVCFEENETLATGRLSTAHLMDAANLIGTSYRHLNRVIQHLSKDGLIDRHNGFILVKDKEGLSAIAGHNNIYE</sequence>
<evidence type="ECO:0000256" key="4">
    <source>
        <dbReference type="ARBA" id="ARBA00023163"/>
    </source>
</evidence>
<dbReference type="SMART" id="SM00100">
    <property type="entry name" value="cNMP"/>
    <property type="match status" value="1"/>
</dbReference>
<dbReference type="InterPro" id="IPR014710">
    <property type="entry name" value="RmlC-like_jellyroll"/>
</dbReference>
<evidence type="ECO:0000313" key="7">
    <source>
        <dbReference type="EMBL" id="ANX11533.1"/>
    </source>
</evidence>
<keyword evidence="2" id="KW-0238">DNA-binding</keyword>
<dbReference type="InterPro" id="IPR012318">
    <property type="entry name" value="HTH_CRP"/>
</dbReference>
<dbReference type="Proteomes" id="UP000077412">
    <property type="component" value="Chromosome"/>
</dbReference>
<dbReference type="RefSeq" id="WP_066287452.1">
    <property type="nucleotide sequence ID" value="NZ_CP016761.1"/>
</dbReference>
<keyword evidence="8" id="KW-1185">Reference proteome</keyword>
<evidence type="ECO:0000256" key="2">
    <source>
        <dbReference type="ARBA" id="ARBA00023125"/>
    </source>
</evidence>
<dbReference type="Pfam" id="PF13545">
    <property type="entry name" value="HTH_Crp_2"/>
    <property type="match status" value="1"/>
</dbReference>
<protein>
    <submittedName>
        <fullName evidence="7">Crp/Fnr family transcriptional regulator</fullName>
    </submittedName>
</protein>
<evidence type="ECO:0000313" key="8">
    <source>
        <dbReference type="Proteomes" id="UP000077412"/>
    </source>
</evidence>
<evidence type="ECO:0000259" key="5">
    <source>
        <dbReference type="PROSITE" id="PS50042"/>
    </source>
</evidence>